<evidence type="ECO:0000256" key="2">
    <source>
        <dbReference type="SAM" id="Phobius"/>
    </source>
</evidence>
<dbReference type="PATRIC" id="fig|1469144.10.peg.3661"/>
<evidence type="ECO:0000313" key="4">
    <source>
        <dbReference type="Proteomes" id="UP000070188"/>
    </source>
</evidence>
<feature type="transmembrane region" description="Helical" evidence="2">
    <location>
        <begin position="503"/>
        <end position="522"/>
    </location>
</feature>
<keyword evidence="4" id="KW-1185">Reference proteome</keyword>
<feature type="transmembrane region" description="Helical" evidence="2">
    <location>
        <begin position="315"/>
        <end position="337"/>
    </location>
</feature>
<sequence length="686" mass="73296">MYPHPIPETRPPQVPVARSGEGPRAAGTGLSWLAGGPTLLVTAWLLVALPLLLAGQYRPWLAGALFVPVAAVLLYGAARLFAPSGHRWPALLTVLVAVAFTAVAVATHAEHVIIRRDPGSYAQFAYWLARHGSLPIPGDLEAFGGPDPALTLESPAYFQRGDRIVPQFMAGFPLLAALGHWLGGWTGLLVTPAVLGGLALLAMGGLTGRLVGPRWAPLGALALGLAFPVLNAARATYSEAPALLLTLGGLWLLTEAVRPEASRWLAGLAGLVLGLVLLVRVDFAREIMLLLPVIGWLATRRACGQAELAGRALPFALGLAVGAAYGVVDGVVLSWPYLQLIKGSLVPLLYLFGAALVVVTLGVVAVNRGVRLPARLTRRVPDVAAAGVVLLGVFFVIRPYVQTVHGVKDVETQKYVRGLQTALKLPLDGSRSYDELSLYWVAWWVGWPLLVLTLLGAALLTRRVLRGAEPGWVAPLVVFLGSIVLTLWRPGITPDHPWADRRLVGLVLPGVVLFAVWAAAWLAGRFLTRRPRWLVATAGLAGVGVFVVPAAVATAPLVPHRTEAGEVWAVERVCAAFRPGDVAIVVGQRGWQEWPQVIRGVCGVPAGVVKQNTPSEVRRIAAKARAAGRNPVVVTGNEDPGVLLWVAGTARQVVRLETREHTHQLVRRPRSTDRIQVVFWMAPAPR</sequence>
<proteinExistence type="predicted"/>
<feature type="transmembrane region" description="Helical" evidence="2">
    <location>
        <begin position="349"/>
        <end position="370"/>
    </location>
</feature>
<gene>
    <name evidence="3" type="ORF">LI90_3410</name>
</gene>
<feature type="compositionally biased region" description="Pro residues" evidence="1">
    <location>
        <begin position="1"/>
        <end position="14"/>
    </location>
</feature>
<feature type="transmembrane region" description="Helical" evidence="2">
    <location>
        <begin position="472"/>
        <end position="491"/>
    </location>
</feature>
<accession>A0A132MX14</accession>
<dbReference type="EMBL" id="LAXD01000001">
    <property type="protein sequence ID" value="KWX02367.1"/>
    <property type="molecule type" value="Genomic_DNA"/>
</dbReference>
<feature type="transmembrane region" description="Helical" evidence="2">
    <location>
        <begin position="382"/>
        <end position="401"/>
    </location>
</feature>
<dbReference type="STRING" id="1469144.LI90_3410"/>
<keyword evidence="2" id="KW-0472">Membrane</keyword>
<evidence type="ECO:0008006" key="5">
    <source>
        <dbReference type="Google" id="ProtNLM"/>
    </source>
</evidence>
<dbReference type="Proteomes" id="UP000070188">
    <property type="component" value="Unassembled WGS sequence"/>
</dbReference>
<protein>
    <recommendedName>
        <fullName evidence="5">Glycosyltransferase RgtA/B/C/D-like domain-containing protein</fullName>
    </recommendedName>
</protein>
<feature type="region of interest" description="Disordered" evidence="1">
    <location>
        <begin position="1"/>
        <end position="22"/>
    </location>
</feature>
<evidence type="ECO:0000256" key="1">
    <source>
        <dbReference type="SAM" id="MobiDB-lite"/>
    </source>
</evidence>
<name>A0A132MX14_9ACTN</name>
<feature type="transmembrane region" description="Helical" evidence="2">
    <location>
        <begin position="215"/>
        <end position="234"/>
    </location>
</feature>
<keyword evidence="2" id="KW-1133">Transmembrane helix</keyword>
<feature type="transmembrane region" description="Helical" evidence="2">
    <location>
        <begin position="32"/>
        <end position="53"/>
    </location>
</feature>
<feature type="transmembrane region" description="Helical" evidence="2">
    <location>
        <begin position="88"/>
        <end position="106"/>
    </location>
</feature>
<feature type="transmembrane region" description="Helical" evidence="2">
    <location>
        <begin position="534"/>
        <end position="552"/>
    </location>
</feature>
<feature type="transmembrane region" description="Helical" evidence="2">
    <location>
        <begin position="438"/>
        <end position="460"/>
    </location>
</feature>
<dbReference type="AlphaFoldDB" id="A0A132MX14"/>
<comment type="caution">
    <text evidence="3">The sequence shown here is derived from an EMBL/GenBank/DDBJ whole genome shotgun (WGS) entry which is preliminary data.</text>
</comment>
<feature type="transmembrane region" description="Helical" evidence="2">
    <location>
        <begin position="264"/>
        <end position="281"/>
    </location>
</feature>
<feature type="transmembrane region" description="Helical" evidence="2">
    <location>
        <begin position="60"/>
        <end position="82"/>
    </location>
</feature>
<feature type="transmembrane region" description="Helical" evidence="2">
    <location>
        <begin position="240"/>
        <end position="257"/>
    </location>
</feature>
<keyword evidence="2" id="KW-0812">Transmembrane</keyword>
<feature type="transmembrane region" description="Helical" evidence="2">
    <location>
        <begin position="164"/>
        <end position="182"/>
    </location>
</feature>
<evidence type="ECO:0000313" key="3">
    <source>
        <dbReference type="EMBL" id="KWX02367.1"/>
    </source>
</evidence>
<organism evidence="3 4">
    <name type="scientific">Carbonactinospora thermoautotrophica</name>
    <dbReference type="NCBI Taxonomy" id="1469144"/>
    <lineage>
        <taxon>Bacteria</taxon>
        <taxon>Bacillati</taxon>
        <taxon>Actinomycetota</taxon>
        <taxon>Actinomycetes</taxon>
        <taxon>Kitasatosporales</taxon>
        <taxon>Carbonactinosporaceae</taxon>
        <taxon>Carbonactinospora</taxon>
    </lineage>
</organism>
<reference evidence="4" key="1">
    <citation type="submission" date="2015-04" db="EMBL/GenBank/DDBJ databases">
        <title>Physiological reanalysis, assessment of diazotrophy, and genome sequences of multiple isolates of Streptomyces thermoautotrophicus.</title>
        <authorList>
            <person name="MacKellar D.C."/>
            <person name="Lieber L."/>
            <person name="Norman J."/>
            <person name="Bolger A."/>
            <person name="Tobin C."/>
            <person name="Murray J.W."/>
            <person name="Chang R."/>
            <person name="Ford T."/>
            <person name="Nguyen P.Q."/>
            <person name="Woodward J."/>
            <person name="Permingeat H."/>
            <person name="Joshi N.S."/>
            <person name="Silver P.A."/>
            <person name="Usadel B."/>
            <person name="Rutherford A.W."/>
            <person name="Friesen M."/>
            <person name="Prell J."/>
        </authorList>
    </citation>
    <scope>NUCLEOTIDE SEQUENCE [LARGE SCALE GENOMIC DNA]</scope>
    <source>
        <strain evidence="4">H1</strain>
    </source>
</reference>